<feature type="compositionally biased region" description="Polar residues" evidence="1">
    <location>
        <begin position="210"/>
        <end position="221"/>
    </location>
</feature>
<protein>
    <submittedName>
        <fullName evidence="2">Uncharacterized protein</fullName>
    </submittedName>
</protein>
<feature type="region of interest" description="Disordered" evidence="1">
    <location>
        <begin position="1"/>
        <end position="43"/>
    </location>
</feature>
<dbReference type="Proteomes" id="UP000243498">
    <property type="component" value="Unassembled WGS sequence"/>
</dbReference>
<evidence type="ECO:0000313" key="3">
    <source>
        <dbReference type="Proteomes" id="UP000243498"/>
    </source>
</evidence>
<evidence type="ECO:0000313" key="2">
    <source>
        <dbReference type="EMBL" id="OAA44353.1"/>
    </source>
</evidence>
<feature type="region of interest" description="Disordered" evidence="1">
    <location>
        <begin position="163"/>
        <end position="285"/>
    </location>
</feature>
<dbReference type="AlphaFoldDB" id="A0A162JMU8"/>
<feature type="compositionally biased region" description="Basic and acidic residues" evidence="1">
    <location>
        <begin position="193"/>
        <end position="202"/>
    </location>
</feature>
<keyword evidence="3" id="KW-1185">Reference proteome</keyword>
<sequence length="533" mass="59844">MTPGDPESSRGTADYCGQSPQTLPTTPKRAFTVAKSRSNSPRKCYARQPLTIRVNLTERQMNKVTRAITHTVDKSPTRHGSKGDDPKGCGVQLTCHATDGLLKFSETAPNPADAVLSIENLAQRRNQMPPPPINTSAQLQQSYIHQSKEESVHDLKILSERQFPGEVPSRNGNGSEVCSSGQKSSGKGIEYATYREDRRQQVNEEPILDTYNSWANGQGNTRPEYPKRHQSLMKRPPRSESTLESLNSFSLPSAEPAGDVAAVTRPEASSNPKGAPEPSPQFSPLPLYFRGQNFPTTKKGEKTMIGQNGWLECTGKVYDDDKKPQAKRLGFLLNNIKKIAKDVTADLNTSYRRQHLSSADFTISPQLIISLDAREQSLLYCELEFHLTSAMNNYITAEFERGHLLPDSLKKISDFWLQQGRPRVISFRYDLETQLELVAMHLNEFSFYGRRQNNLAEIMGLLHSMKVNASAMRVRTFCQPDSVIAKQLVDSQSLFNMLNVSTTHQIALTEIGQFFRMIVERERARLNPRGEKD</sequence>
<dbReference type="OMA" id="WLECTGK"/>
<dbReference type="STRING" id="1081105.A0A162JMU8"/>
<reference evidence="2 3" key="1">
    <citation type="journal article" date="2016" name="Genome Biol. Evol.">
        <title>Divergent and convergent evolution of fungal pathogenicity.</title>
        <authorList>
            <person name="Shang Y."/>
            <person name="Xiao G."/>
            <person name="Zheng P."/>
            <person name="Cen K."/>
            <person name="Zhan S."/>
            <person name="Wang C."/>
        </authorList>
    </citation>
    <scope>NUCLEOTIDE SEQUENCE [LARGE SCALE GENOMIC DNA]</scope>
    <source>
        <strain evidence="2 3">RCEF 4871</strain>
    </source>
</reference>
<evidence type="ECO:0000256" key="1">
    <source>
        <dbReference type="SAM" id="MobiDB-lite"/>
    </source>
</evidence>
<organism evidence="2 3">
    <name type="scientific">Metarhizium rileyi (strain RCEF 4871)</name>
    <name type="common">Nomuraea rileyi</name>
    <dbReference type="NCBI Taxonomy" id="1649241"/>
    <lineage>
        <taxon>Eukaryota</taxon>
        <taxon>Fungi</taxon>
        <taxon>Dikarya</taxon>
        <taxon>Ascomycota</taxon>
        <taxon>Pezizomycotina</taxon>
        <taxon>Sordariomycetes</taxon>
        <taxon>Hypocreomycetidae</taxon>
        <taxon>Hypocreales</taxon>
        <taxon>Clavicipitaceae</taxon>
        <taxon>Metarhizium</taxon>
    </lineage>
</organism>
<dbReference type="OrthoDB" id="5229017at2759"/>
<feature type="compositionally biased region" description="Polar residues" evidence="1">
    <location>
        <begin position="170"/>
        <end position="185"/>
    </location>
</feature>
<proteinExistence type="predicted"/>
<name>A0A162JMU8_METRR</name>
<comment type="caution">
    <text evidence="2">The sequence shown here is derived from an EMBL/GenBank/DDBJ whole genome shotgun (WGS) entry which is preliminary data.</text>
</comment>
<dbReference type="EMBL" id="AZHC01000010">
    <property type="protein sequence ID" value="OAA44353.1"/>
    <property type="molecule type" value="Genomic_DNA"/>
</dbReference>
<accession>A0A162JMU8</accession>
<gene>
    <name evidence="2" type="ORF">NOR_04081</name>
</gene>
<feature type="compositionally biased region" description="Polar residues" evidence="1">
    <location>
        <begin position="239"/>
        <end position="251"/>
    </location>
</feature>